<comment type="caution">
    <text evidence="2">The sequence shown here is derived from an EMBL/GenBank/DDBJ whole genome shotgun (WGS) entry which is preliminary data.</text>
</comment>
<sequence length="186" mass="19997">MKKRTGKASVILLLALMMLAAASVPGHAIAEPAAKSGKAVIQAGKKKTSVDVKVAHGIAYVPIKSLASVLGTSVVYYQEDGMELYHVYEIRTGKAIATYTGYDGIGYFVEGRKKGEERGSEDQVLFSPPWICQGETDYCWLNEAKDTGPFRSGSTLYVPLRLSAKALGMKLAVGKDSSGRALYTLK</sequence>
<protein>
    <recommendedName>
        <fullName evidence="4">Copper amine oxidase-like N-terminal domain-containing protein</fullName>
    </recommendedName>
</protein>
<keyword evidence="3" id="KW-1185">Reference proteome</keyword>
<accession>A0ABX0F7T4</accession>
<organism evidence="2 3">
    <name type="scientific">Saccharibacillus alkalitolerans</name>
    <dbReference type="NCBI Taxonomy" id="2705290"/>
    <lineage>
        <taxon>Bacteria</taxon>
        <taxon>Bacillati</taxon>
        <taxon>Bacillota</taxon>
        <taxon>Bacilli</taxon>
        <taxon>Bacillales</taxon>
        <taxon>Paenibacillaceae</taxon>
        <taxon>Saccharibacillus</taxon>
    </lineage>
</organism>
<evidence type="ECO:0000313" key="3">
    <source>
        <dbReference type="Proteomes" id="UP000800303"/>
    </source>
</evidence>
<evidence type="ECO:0000256" key="1">
    <source>
        <dbReference type="SAM" id="SignalP"/>
    </source>
</evidence>
<dbReference type="Proteomes" id="UP000800303">
    <property type="component" value="Unassembled WGS sequence"/>
</dbReference>
<dbReference type="RefSeq" id="WP_166272019.1">
    <property type="nucleotide sequence ID" value="NZ_JAAFGS010000001.1"/>
</dbReference>
<reference evidence="2 3" key="1">
    <citation type="submission" date="2020-01" db="EMBL/GenBank/DDBJ databases">
        <title>Polyphasic characterisation and genomic insights into a novel alkali tolerant bacterium VR-M41.</title>
        <authorList>
            <person name="Vemuluri V.R."/>
        </authorList>
    </citation>
    <scope>NUCLEOTIDE SEQUENCE [LARGE SCALE GENOMIC DNA]</scope>
    <source>
        <strain evidence="2 3">VR-M41</strain>
    </source>
</reference>
<evidence type="ECO:0008006" key="4">
    <source>
        <dbReference type="Google" id="ProtNLM"/>
    </source>
</evidence>
<keyword evidence="1" id="KW-0732">Signal</keyword>
<feature type="signal peptide" evidence="1">
    <location>
        <begin position="1"/>
        <end position="28"/>
    </location>
</feature>
<feature type="chain" id="PRO_5045578394" description="Copper amine oxidase-like N-terminal domain-containing protein" evidence="1">
    <location>
        <begin position="29"/>
        <end position="186"/>
    </location>
</feature>
<evidence type="ECO:0000313" key="2">
    <source>
        <dbReference type="EMBL" id="NGZ74082.1"/>
    </source>
</evidence>
<gene>
    <name evidence="2" type="ORF">GYN08_02055</name>
</gene>
<dbReference type="EMBL" id="JAAFGS010000001">
    <property type="protein sequence ID" value="NGZ74082.1"/>
    <property type="molecule type" value="Genomic_DNA"/>
</dbReference>
<proteinExistence type="predicted"/>
<name>A0ABX0F7T4_9BACL</name>